<evidence type="ECO:0000256" key="1">
    <source>
        <dbReference type="SAM" id="MobiDB-lite"/>
    </source>
</evidence>
<sequence>MKKKSGTSVIQQRLFDICDEMAVSRRAFSMNIGKSASYLTNLVDDITTEVLNNIFVKYPQINLMWIITGTGDKFISPDPTDVLFQHLKEENKELRIRNEELNREIGRLQEQLKETKKDAPEENDAKCATAS</sequence>
<dbReference type="AlphaFoldDB" id="A0A174VCK5"/>
<accession>A0A174VCK5</accession>
<dbReference type="EMBL" id="QRXV01000011">
    <property type="protein sequence ID" value="RGU39120.1"/>
    <property type="molecule type" value="Genomic_DNA"/>
</dbReference>
<organism evidence="2 4">
    <name type="scientific">Bacteroides uniformis</name>
    <dbReference type="NCBI Taxonomy" id="820"/>
    <lineage>
        <taxon>Bacteria</taxon>
        <taxon>Pseudomonadati</taxon>
        <taxon>Bacteroidota</taxon>
        <taxon>Bacteroidia</taxon>
        <taxon>Bacteroidales</taxon>
        <taxon>Bacteroidaceae</taxon>
        <taxon>Bacteroides</taxon>
    </lineage>
</organism>
<evidence type="ECO:0000313" key="2">
    <source>
        <dbReference type="EMBL" id="CUQ30027.1"/>
    </source>
</evidence>
<gene>
    <name evidence="3" type="ORF">DWW83_11795</name>
    <name evidence="2" type="ORF">ERS852510_03865</name>
</gene>
<proteinExistence type="predicted"/>
<evidence type="ECO:0000313" key="3">
    <source>
        <dbReference type="EMBL" id="RGU39120.1"/>
    </source>
</evidence>
<evidence type="ECO:0000313" key="4">
    <source>
        <dbReference type="Proteomes" id="UP000095766"/>
    </source>
</evidence>
<dbReference type="Proteomes" id="UP000095766">
    <property type="component" value="Unassembled WGS sequence"/>
</dbReference>
<reference evidence="2 4" key="1">
    <citation type="submission" date="2015-09" db="EMBL/GenBank/DDBJ databases">
        <authorList>
            <consortium name="Pathogen Informatics"/>
        </authorList>
    </citation>
    <scope>NUCLEOTIDE SEQUENCE [LARGE SCALE GENOMIC DNA]</scope>
    <source>
        <strain evidence="2 4">2789STDY5834898</strain>
    </source>
</reference>
<dbReference type="EMBL" id="CZAO01000025">
    <property type="protein sequence ID" value="CUQ30027.1"/>
    <property type="molecule type" value="Genomic_DNA"/>
</dbReference>
<name>A0A174VCK5_BACUN</name>
<protein>
    <submittedName>
        <fullName evidence="2">Uncharacterized protein</fullName>
    </submittedName>
</protein>
<dbReference type="Proteomes" id="UP000284022">
    <property type="component" value="Unassembled WGS sequence"/>
</dbReference>
<dbReference type="RefSeq" id="WP_057254178.1">
    <property type="nucleotide sequence ID" value="NZ_CZAO01000025.1"/>
</dbReference>
<feature type="compositionally biased region" description="Basic and acidic residues" evidence="1">
    <location>
        <begin position="111"/>
        <end position="125"/>
    </location>
</feature>
<feature type="region of interest" description="Disordered" evidence="1">
    <location>
        <begin position="111"/>
        <end position="131"/>
    </location>
</feature>
<evidence type="ECO:0000313" key="5">
    <source>
        <dbReference type="Proteomes" id="UP000284022"/>
    </source>
</evidence>
<reference evidence="3 5" key="2">
    <citation type="submission" date="2018-08" db="EMBL/GenBank/DDBJ databases">
        <title>A genome reference for cultivated species of the human gut microbiota.</title>
        <authorList>
            <person name="Zou Y."/>
            <person name="Xue W."/>
            <person name="Luo G."/>
        </authorList>
    </citation>
    <scope>NUCLEOTIDE SEQUENCE [LARGE SCALE GENOMIC DNA]</scope>
    <source>
        <strain evidence="3 5">AF17-20</strain>
    </source>
</reference>